<sequence>MSSWSTLSRALAAVALVPALTLAAPQPKATAPSTKPPAERATQRPSKQYTVEQFMQTTSVRGASFSPDEKKVLFSSNQTGIYNVFSVPVTGGKPTQLTRSTTDSTWAVGYFPKDERFLFEKDQGGNELSHLYVRTLDGKEKDLTPGDKHVAAFVGWSHDDSAFYVVTNERDERFMDLYRYDAKTYARTLLFQNDGAYDVNDVSPDEKWVALGKSRTTADSDVHLYNVATKELKHLTPHKGTASWKVATFAPDSSALYLLTDEGTEFNRAVRYVLATGKQEEVEKADWDIMYTFFSRNGAWRVTGVNEDARTVIRIHDVKAGKPLTLPALPEGDLTGVVISRSEKRMTFFVKGDRAPTDLYVYDFGTKKLTRLTDTLNPEIDAKDLVDSQVVRFKSFDGMEIPNILFKPHQATPENKVPALVYVHGGPGGQTRKGYSPLIQYLVNHGYVVLGINNRGSSGYGKTFFTADDQKHGKEPLQDCLEAKKYLASLPYVDGSRIGIIGGSYGGYMTLAALAFHPDSFNVGVDIFGVSNWLRTLKNVPPYWESFREALYQEMGNPETQEEMLRAASPLFHADKIRKPLLVIQGANDPRVLKVESDEIVQAVKKNNVPVEYVVFPDEGHGFTKKKNEIEAYSRTRAFLDQYLKQAQATN</sequence>
<feature type="region of interest" description="Disordered" evidence="9">
    <location>
        <begin position="25"/>
        <end position="48"/>
    </location>
</feature>
<accession>A0ABX7NVY4</accession>
<keyword evidence="3" id="KW-0378">Hydrolase</keyword>
<feature type="signal peptide" evidence="10">
    <location>
        <begin position="1"/>
        <end position="23"/>
    </location>
</feature>
<dbReference type="PRINTS" id="PR00862">
    <property type="entry name" value="PROLIGOPTASE"/>
</dbReference>
<organism evidence="13 14">
    <name type="scientific">Pyxidicoccus parkwayensis</name>
    <dbReference type="NCBI Taxonomy" id="2813578"/>
    <lineage>
        <taxon>Bacteria</taxon>
        <taxon>Pseudomonadati</taxon>
        <taxon>Myxococcota</taxon>
        <taxon>Myxococcia</taxon>
        <taxon>Myxococcales</taxon>
        <taxon>Cystobacterineae</taxon>
        <taxon>Myxococcaceae</taxon>
        <taxon>Pyxidicoccus</taxon>
    </lineage>
</organism>
<dbReference type="Pfam" id="PF02897">
    <property type="entry name" value="Peptidase_S9_N"/>
    <property type="match status" value="1"/>
</dbReference>
<dbReference type="InterPro" id="IPR011042">
    <property type="entry name" value="6-blade_b-propeller_TolB-like"/>
</dbReference>
<gene>
    <name evidence="13" type="ORF">JY651_49740</name>
</gene>
<evidence type="ECO:0000256" key="5">
    <source>
        <dbReference type="ARBA" id="ARBA00022990"/>
    </source>
</evidence>
<dbReference type="PANTHER" id="PTHR42776:SF27">
    <property type="entry name" value="DIPEPTIDYL PEPTIDASE FAMILY MEMBER 6"/>
    <property type="match status" value="1"/>
</dbReference>
<feature type="chain" id="PRO_5047506595" description="Acyl-peptide hydrolase" evidence="10">
    <location>
        <begin position="24"/>
        <end position="651"/>
    </location>
</feature>
<reference evidence="13 14" key="1">
    <citation type="submission" date="2021-02" db="EMBL/GenBank/DDBJ databases">
        <title>De Novo genome assembly of isolated myxobacteria.</title>
        <authorList>
            <person name="Stevens D.C."/>
        </authorList>
    </citation>
    <scope>NUCLEOTIDE SEQUENCE [LARGE SCALE GENOMIC DNA]</scope>
    <source>
        <strain evidence="14">SCPEA02</strain>
    </source>
</reference>
<keyword evidence="2" id="KW-0645">Protease</keyword>
<keyword evidence="5" id="KW-0007">Acetylation</keyword>
<dbReference type="Gene3D" id="3.40.50.1820">
    <property type="entry name" value="alpha/beta hydrolase"/>
    <property type="match status" value="1"/>
</dbReference>
<dbReference type="SUPFAM" id="SSF82171">
    <property type="entry name" value="DPP6 N-terminal domain-like"/>
    <property type="match status" value="1"/>
</dbReference>
<dbReference type="InterPro" id="IPR001375">
    <property type="entry name" value="Peptidase_S9_cat"/>
</dbReference>
<protein>
    <recommendedName>
        <fullName evidence="7">Acyl-peptide hydrolase</fullName>
    </recommendedName>
    <alternativeName>
        <fullName evidence="6">Acylaminoacyl-peptidase</fullName>
    </alternativeName>
</protein>
<dbReference type="SUPFAM" id="SSF53474">
    <property type="entry name" value="alpha/beta-Hydrolases"/>
    <property type="match status" value="1"/>
</dbReference>
<proteinExistence type="inferred from homology"/>
<dbReference type="Pfam" id="PF00326">
    <property type="entry name" value="Peptidase_S9"/>
    <property type="match status" value="1"/>
</dbReference>
<keyword evidence="4" id="KW-0720">Serine protease</keyword>
<evidence type="ECO:0000256" key="6">
    <source>
        <dbReference type="ARBA" id="ARBA00032284"/>
    </source>
</evidence>
<feature type="domain" description="Peptidase S9A N-terminal" evidence="12">
    <location>
        <begin position="111"/>
        <end position="373"/>
    </location>
</feature>
<evidence type="ECO:0000256" key="2">
    <source>
        <dbReference type="ARBA" id="ARBA00022670"/>
    </source>
</evidence>
<dbReference type="PROSITE" id="PS00708">
    <property type="entry name" value="PRO_ENDOPEP_SER"/>
    <property type="match status" value="1"/>
</dbReference>
<evidence type="ECO:0000256" key="8">
    <source>
        <dbReference type="ARBA" id="ARBA00045885"/>
    </source>
</evidence>
<dbReference type="InterPro" id="IPR029058">
    <property type="entry name" value="AB_hydrolase_fold"/>
</dbReference>
<evidence type="ECO:0000256" key="9">
    <source>
        <dbReference type="SAM" id="MobiDB-lite"/>
    </source>
</evidence>
<evidence type="ECO:0000256" key="4">
    <source>
        <dbReference type="ARBA" id="ARBA00022825"/>
    </source>
</evidence>
<evidence type="ECO:0000256" key="1">
    <source>
        <dbReference type="ARBA" id="ARBA00005228"/>
    </source>
</evidence>
<evidence type="ECO:0000313" key="13">
    <source>
        <dbReference type="EMBL" id="QSQ23087.1"/>
    </source>
</evidence>
<dbReference type="EMBL" id="CP071090">
    <property type="protein sequence ID" value="QSQ23087.1"/>
    <property type="molecule type" value="Genomic_DNA"/>
</dbReference>
<dbReference type="Gene3D" id="2.120.10.30">
    <property type="entry name" value="TolB, C-terminal domain"/>
    <property type="match status" value="2"/>
</dbReference>
<comment type="similarity">
    <text evidence="1">Belongs to the peptidase S9A family.</text>
</comment>
<keyword evidence="14" id="KW-1185">Reference proteome</keyword>
<keyword evidence="10" id="KW-0732">Signal</keyword>
<dbReference type="InterPro" id="IPR002470">
    <property type="entry name" value="Peptidase_S9A"/>
</dbReference>
<name>A0ABX7NVY4_9BACT</name>
<dbReference type="InterPro" id="IPR023302">
    <property type="entry name" value="Pept_S9A_N"/>
</dbReference>
<dbReference type="InterPro" id="IPR002471">
    <property type="entry name" value="Pept_S9_AS"/>
</dbReference>
<dbReference type="PANTHER" id="PTHR42776">
    <property type="entry name" value="SERINE PEPTIDASE S9 FAMILY MEMBER"/>
    <property type="match status" value="1"/>
</dbReference>
<dbReference type="Proteomes" id="UP000662747">
    <property type="component" value="Chromosome"/>
</dbReference>
<comment type="function">
    <text evidence="8">This enzyme catalyzes the hydrolysis of the N-terminal peptide bond of an N-acetylated peptide to generate an N-acetylated amino acid and a peptide with a free N-terminus. It preferentially cleaves off Ac-Ala, Ac-Met and Ac-Ser. Also, involved in the degradation of oxidized and glycated proteins.</text>
</comment>
<dbReference type="RefSeq" id="WP_206724662.1">
    <property type="nucleotide sequence ID" value="NZ_CP071090.1"/>
</dbReference>
<evidence type="ECO:0000256" key="10">
    <source>
        <dbReference type="SAM" id="SignalP"/>
    </source>
</evidence>
<evidence type="ECO:0000256" key="3">
    <source>
        <dbReference type="ARBA" id="ARBA00022801"/>
    </source>
</evidence>
<evidence type="ECO:0000259" key="11">
    <source>
        <dbReference type="Pfam" id="PF00326"/>
    </source>
</evidence>
<evidence type="ECO:0000313" key="14">
    <source>
        <dbReference type="Proteomes" id="UP000662747"/>
    </source>
</evidence>
<evidence type="ECO:0000256" key="7">
    <source>
        <dbReference type="ARBA" id="ARBA00032596"/>
    </source>
</evidence>
<evidence type="ECO:0000259" key="12">
    <source>
        <dbReference type="Pfam" id="PF02897"/>
    </source>
</evidence>
<feature type="domain" description="Peptidase S9 prolyl oligopeptidase catalytic" evidence="11">
    <location>
        <begin position="439"/>
        <end position="646"/>
    </location>
</feature>